<feature type="compositionally biased region" description="Basic and acidic residues" evidence="1">
    <location>
        <begin position="49"/>
        <end position="67"/>
    </location>
</feature>
<feature type="compositionally biased region" description="Basic residues" evidence="1">
    <location>
        <begin position="115"/>
        <end position="128"/>
    </location>
</feature>
<dbReference type="Proteomes" id="UP000646738">
    <property type="component" value="Unassembled WGS sequence"/>
</dbReference>
<comment type="caution">
    <text evidence="2">The sequence shown here is derived from an EMBL/GenBank/DDBJ whole genome shotgun (WGS) entry which is preliminary data.</text>
</comment>
<feature type="region of interest" description="Disordered" evidence="1">
    <location>
        <begin position="1"/>
        <end position="23"/>
    </location>
</feature>
<evidence type="ECO:0000256" key="1">
    <source>
        <dbReference type="SAM" id="MobiDB-lite"/>
    </source>
</evidence>
<reference evidence="3" key="1">
    <citation type="submission" date="2023-07" db="EMBL/GenBank/DDBJ databases">
        <title>Whole genome shotgun sequence of Streptomyces achromogenes subsp. rubradiris NBRC 14000.</title>
        <authorList>
            <person name="Komaki H."/>
            <person name="Tamura T."/>
        </authorList>
    </citation>
    <scope>NUCLEOTIDE SEQUENCE [LARGE SCALE GENOMIC DNA]</scope>
    <source>
        <strain evidence="3">NBRC 14000</strain>
    </source>
</reference>
<evidence type="ECO:0000313" key="3">
    <source>
        <dbReference type="Proteomes" id="UP000646738"/>
    </source>
</evidence>
<dbReference type="EMBL" id="BNEA01000015">
    <property type="protein sequence ID" value="GHI56279.1"/>
    <property type="molecule type" value="Genomic_DNA"/>
</dbReference>
<evidence type="ECO:0000313" key="2">
    <source>
        <dbReference type="EMBL" id="GHI56279.1"/>
    </source>
</evidence>
<proteinExistence type="predicted"/>
<feature type="region of interest" description="Disordered" evidence="1">
    <location>
        <begin position="110"/>
        <end position="150"/>
    </location>
</feature>
<gene>
    <name evidence="2" type="ORF">Srubr_61250</name>
</gene>
<protein>
    <submittedName>
        <fullName evidence="2">Uncharacterized protein</fullName>
    </submittedName>
</protein>
<accession>A0ABQ3RK82</accession>
<name>A0ABQ3RK82_STRRR</name>
<feature type="region of interest" description="Disordered" evidence="1">
    <location>
        <begin position="43"/>
        <end position="67"/>
    </location>
</feature>
<sequence>MSTTSRACATSGTDWRPNGLNGRSTYRRTALRTYAGAYRRAYGPRRGSRRADGHAQDLRRADGHAQDLRRADGHAQGFRHGLRHAGSRAYGLRSGSCRGLRRVSRHAYDAYRRMQATHRGVRKTRSRLRTPQPYTRRAAGRTGPRTEPEP</sequence>
<keyword evidence="3" id="KW-1185">Reference proteome</keyword>
<feature type="compositionally biased region" description="Polar residues" evidence="1">
    <location>
        <begin position="1"/>
        <end position="13"/>
    </location>
</feature>
<organism evidence="2 3">
    <name type="scientific">Streptomyces rubradiris</name>
    <name type="common">Streptomyces achromogenes subsp. rubradiris</name>
    <dbReference type="NCBI Taxonomy" id="285531"/>
    <lineage>
        <taxon>Bacteria</taxon>
        <taxon>Bacillati</taxon>
        <taxon>Actinomycetota</taxon>
        <taxon>Actinomycetes</taxon>
        <taxon>Kitasatosporales</taxon>
        <taxon>Streptomycetaceae</taxon>
        <taxon>Streptomyces</taxon>
    </lineage>
</organism>